<evidence type="ECO:0000313" key="1">
    <source>
        <dbReference type="EMBL" id="QNR23206.1"/>
    </source>
</evidence>
<dbReference type="EMBL" id="CP060139">
    <property type="protein sequence ID" value="QNR23206.1"/>
    <property type="molecule type" value="Genomic_DNA"/>
</dbReference>
<dbReference type="InterPro" id="IPR018534">
    <property type="entry name" value="Tet_reg_excision_RteC"/>
</dbReference>
<protein>
    <submittedName>
        <fullName evidence="1">RteC domain-containing protein</fullName>
    </submittedName>
</protein>
<proteinExistence type="predicted"/>
<name>A0A7H0VBV8_9FLAO</name>
<evidence type="ECO:0000313" key="2">
    <source>
        <dbReference type="Proteomes" id="UP000516305"/>
    </source>
</evidence>
<sequence length="277" mass="31706">MLNSIETILTEISKAEIKLGKKTGQIPVNLFETTEIIDLTFNGHATLKNYDHFCEGLLKDLQDQIDAITSDSANAFGAVRALNLLLFDAKSQEKRYFPKKKKDDWLVKVTFKIRYQVEFTHDKLVRDTVLRFLEIQKRLITRCIRLINNRIKHIHTFFPIQDLLPHHPGHAPFTGLAPYQMGQLSLFPNGMGQTTLTWNRSKADLLELIVALSKSNSVGSTGGVVHQKDLIELFGWFFNIDLGSARQAIGALKRRKKPESSYTRELKEVFKLYCEDD</sequence>
<accession>A0A7H0VBV8</accession>
<dbReference type="RefSeq" id="WP_210757735.1">
    <property type="nucleotide sequence ID" value="NZ_CP060139.1"/>
</dbReference>
<dbReference type="KEGG" id="chyd:H4K34_12575"/>
<keyword evidence="2" id="KW-1185">Reference proteome</keyword>
<dbReference type="AlphaFoldDB" id="A0A7H0VBV8"/>
<dbReference type="Proteomes" id="UP000516305">
    <property type="component" value="Chromosome"/>
</dbReference>
<gene>
    <name evidence="1" type="ORF">H4K34_12575</name>
</gene>
<dbReference type="Pfam" id="PF09357">
    <property type="entry name" value="RteC"/>
    <property type="match status" value="1"/>
</dbReference>
<reference evidence="1 2" key="1">
    <citation type="submission" date="2020-08" db="EMBL/GenBank/DDBJ databases">
        <title>Croceimicrobium hydrocarbonivorans gen. nov., sp. nov., a novel marine bacterium isolated from a bacterial consortium that degrades polyethylene terephthalate.</title>
        <authorList>
            <person name="Liu R."/>
        </authorList>
    </citation>
    <scope>NUCLEOTIDE SEQUENCE [LARGE SCALE GENOMIC DNA]</scope>
    <source>
        <strain evidence="1 2">A20-9</strain>
    </source>
</reference>
<organism evidence="1 2">
    <name type="scientific">Croceimicrobium hydrocarbonivorans</name>
    <dbReference type="NCBI Taxonomy" id="2761580"/>
    <lineage>
        <taxon>Bacteria</taxon>
        <taxon>Pseudomonadati</taxon>
        <taxon>Bacteroidota</taxon>
        <taxon>Flavobacteriia</taxon>
        <taxon>Flavobacteriales</taxon>
        <taxon>Owenweeksiaceae</taxon>
        <taxon>Croceimicrobium</taxon>
    </lineage>
</organism>